<keyword evidence="1" id="KW-0472">Membrane</keyword>
<accession>A0A382R1B9</accession>
<keyword evidence="1" id="KW-0812">Transmembrane</keyword>
<organism evidence="2">
    <name type="scientific">marine metagenome</name>
    <dbReference type="NCBI Taxonomy" id="408172"/>
    <lineage>
        <taxon>unclassified sequences</taxon>
        <taxon>metagenomes</taxon>
        <taxon>ecological metagenomes</taxon>
    </lineage>
</organism>
<proteinExistence type="predicted"/>
<keyword evidence="1" id="KW-1133">Transmembrane helix</keyword>
<feature type="transmembrane region" description="Helical" evidence="1">
    <location>
        <begin position="15"/>
        <end position="35"/>
    </location>
</feature>
<gene>
    <name evidence="2" type="ORF">METZ01_LOCUS343834</name>
</gene>
<name>A0A382R1B9_9ZZZZ</name>
<evidence type="ECO:0000313" key="2">
    <source>
        <dbReference type="EMBL" id="SVC90980.1"/>
    </source>
</evidence>
<protein>
    <submittedName>
        <fullName evidence="2">Uncharacterized protein</fullName>
    </submittedName>
</protein>
<reference evidence="2" key="1">
    <citation type="submission" date="2018-05" db="EMBL/GenBank/DDBJ databases">
        <authorList>
            <person name="Lanie J.A."/>
            <person name="Ng W.-L."/>
            <person name="Kazmierczak K.M."/>
            <person name="Andrzejewski T.M."/>
            <person name="Davidsen T.M."/>
            <person name="Wayne K.J."/>
            <person name="Tettelin H."/>
            <person name="Glass J.I."/>
            <person name="Rusch D."/>
            <person name="Podicherti R."/>
            <person name="Tsui H.-C.T."/>
            <person name="Winkler M.E."/>
        </authorList>
    </citation>
    <scope>NUCLEOTIDE SEQUENCE</scope>
</reference>
<dbReference type="EMBL" id="UINC01118092">
    <property type="protein sequence ID" value="SVC90980.1"/>
    <property type="molecule type" value="Genomic_DNA"/>
</dbReference>
<sequence>MFQALSKLSRKNKQALMLLFDSVIIISSIFAAFSIR</sequence>
<dbReference type="AlphaFoldDB" id="A0A382R1B9"/>
<evidence type="ECO:0000256" key="1">
    <source>
        <dbReference type="SAM" id="Phobius"/>
    </source>
</evidence>
<feature type="non-terminal residue" evidence="2">
    <location>
        <position position="36"/>
    </location>
</feature>